<gene>
    <name evidence="7" type="primary">Bma-pdp-1</name>
</gene>
<name>A0A7I4NNL0_BRUMA</name>
<dbReference type="GO" id="GO:0004741">
    <property type="term" value="F:[pyruvate dehydrogenase (acetyl-transferring)]-phosphatase activity"/>
    <property type="evidence" value="ECO:0007669"/>
    <property type="project" value="TreeGrafter"/>
</dbReference>
<keyword evidence="3 4" id="KW-0904">Protein phosphatase</keyword>
<protein>
    <submittedName>
        <fullName evidence="7">Protein phosphatase 2C containing protein</fullName>
    </submittedName>
</protein>
<dbReference type="WBParaSite" id="Bm7599b.1">
    <property type="protein sequence ID" value="Bm7599b.1"/>
    <property type="gene ID" value="WBGene00227860"/>
</dbReference>
<sequence>MIQKVQSNVWREVRRHLRASRAYTDAQLRSSEQSCTVADGAVARIDIAHLPANHPTEDYYAAAKCLSSEAFLFGVFDGHGGNSCSRYISTRLFDYISASILKQHIVTDLPIRDRLHWFFTNGDLLDEMYRENHLKNIENFYNEAVSDSTMTTVRKALELSFCACDSDLSTNALDERHSELSKQYTGMVMAGSCAVVAHIRGVNLHVANVGDSAAVLGLYSQGVISAMPLSKPHCVDNADEVQRIRDAHPHSETNNLIVGGRLFGELFPFRAFGDVRYKWSAELQKDILGAKSHSLPYGMDSPPYLSSLPEVHEDLKQRLHRTSKKPLDENSATHLLRHALGGPGEVSAQYLRLIEMLQLPPDVTRRYRDDITIIVIHFNQKYLHHPGMPQGSKIDVSNNFYLE</sequence>
<evidence type="ECO:0000259" key="5">
    <source>
        <dbReference type="PROSITE" id="PS51746"/>
    </source>
</evidence>
<keyword evidence="1" id="KW-0479">Metal-binding</keyword>
<evidence type="ECO:0000256" key="4">
    <source>
        <dbReference type="RuleBase" id="RU003465"/>
    </source>
</evidence>
<dbReference type="InterPro" id="IPR000222">
    <property type="entry name" value="PP2C_BS"/>
</dbReference>
<dbReference type="PANTHER" id="PTHR13832">
    <property type="entry name" value="PROTEIN PHOSPHATASE 2C"/>
    <property type="match status" value="1"/>
</dbReference>
<reference evidence="7" key="2">
    <citation type="submission" date="2020-12" db="UniProtKB">
        <authorList>
            <consortium name="WormBaseParasite"/>
        </authorList>
    </citation>
    <scope>IDENTIFICATION</scope>
</reference>
<dbReference type="GO" id="GO:0005739">
    <property type="term" value="C:mitochondrion"/>
    <property type="evidence" value="ECO:0007669"/>
    <property type="project" value="TreeGrafter"/>
</dbReference>
<dbReference type="Proteomes" id="UP000006672">
    <property type="component" value="Unassembled WGS sequence"/>
</dbReference>
<dbReference type="GO" id="GO:0046872">
    <property type="term" value="F:metal ion binding"/>
    <property type="evidence" value="ECO:0007669"/>
    <property type="project" value="UniProtKB-KW"/>
</dbReference>
<comment type="similarity">
    <text evidence="4">Belongs to the PP2C family.</text>
</comment>
<dbReference type="PROSITE" id="PS51746">
    <property type="entry name" value="PPM_2"/>
    <property type="match status" value="1"/>
</dbReference>
<evidence type="ECO:0000313" key="7">
    <source>
        <dbReference type="WBParaSite" id="Bm7599b.1"/>
    </source>
</evidence>
<dbReference type="AlphaFoldDB" id="A0A7I4NNL0"/>
<evidence type="ECO:0000256" key="1">
    <source>
        <dbReference type="ARBA" id="ARBA00022723"/>
    </source>
</evidence>
<evidence type="ECO:0000256" key="3">
    <source>
        <dbReference type="ARBA" id="ARBA00022912"/>
    </source>
</evidence>
<accession>A0A7I4NNL0</accession>
<dbReference type="PANTHER" id="PTHR13832:SF792">
    <property type="entry name" value="GM14286P"/>
    <property type="match status" value="1"/>
</dbReference>
<feature type="domain" description="PPM-type phosphatase" evidence="5">
    <location>
        <begin position="44"/>
        <end position="378"/>
    </location>
</feature>
<dbReference type="InterPro" id="IPR036457">
    <property type="entry name" value="PPM-type-like_dom_sf"/>
</dbReference>
<keyword evidence="6" id="KW-1185">Reference proteome</keyword>
<evidence type="ECO:0000256" key="2">
    <source>
        <dbReference type="ARBA" id="ARBA00022801"/>
    </source>
</evidence>
<dbReference type="PROSITE" id="PS01032">
    <property type="entry name" value="PPM_1"/>
    <property type="match status" value="1"/>
</dbReference>
<proteinExistence type="inferred from homology"/>
<reference evidence="6" key="1">
    <citation type="journal article" date="2007" name="Science">
        <title>Draft genome of the filarial nematode parasite Brugia malayi.</title>
        <authorList>
            <person name="Ghedin E."/>
            <person name="Wang S."/>
            <person name="Spiro D."/>
            <person name="Caler E."/>
            <person name="Zhao Q."/>
            <person name="Crabtree J."/>
            <person name="Allen J.E."/>
            <person name="Delcher A.L."/>
            <person name="Guiliano D.B."/>
            <person name="Miranda-Saavedra D."/>
            <person name="Angiuoli S.V."/>
            <person name="Creasy T."/>
            <person name="Amedeo P."/>
            <person name="Haas B."/>
            <person name="El-Sayed N.M."/>
            <person name="Wortman J.R."/>
            <person name="Feldblyum T."/>
            <person name="Tallon L."/>
            <person name="Schatz M."/>
            <person name="Shumway M."/>
            <person name="Koo H."/>
            <person name="Salzberg S.L."/>
            <person name="Schobel S."/>
            <person name="Pertea M."/>
            <person name="Pop M."/>
            <person name="White O."/>
            <person name="Barton G.J."/>
            <person name="Carlow C.K."/>
            <person name="Crawford M.J."/>
            <person name="Daub J."/>
            <person name="Dimmic M.W."/>
            <person name="Estes C.F."/>
            <person name="Foster J.M."/>
            <person name="Ganatra M."/>
            <person name="Gregory W.F."/>
            <person name="Johnson N.M."/>
            <person name="Jin J."/>
            <person name="Komuniecki R."/>
            <person name="Korf I."/>
            <person name="Kumar S."/>
            <person name="Laney S."/>
            <person name="Li B.W."/>
            <person name="Li W."/>
            <person name="Lindblom T.H."/>
            <person name="Lustigman S."/>
            <person name="Ma D."/>
            <person name="Maina C.V."/>
            <person name="Martin D.M."/>
            <person name="McCarter J.P."/>
            <person name="McReynolds L."/>
            <person name="Mitreva M."/>
            <person name="Nutman T.B."/>
            <person name="Parkinson J."/>
            <person name="Peregrin-Alvarez J.M."/>
            <person name="Poole C."/>
            <person name="Ren Q."/>
            <person name="Saunders L."/>
            <person name="Sluder A.E."/>
            <person name="Smith K."/>
            <person name="Stanke M."/>
            <person name="Unnasch T.R."/>
            <person name="Ware J."/>
            <person name="Wei A.D."/>
            <person name="Weil G."/>
            <person name="Williams D.J."/>
            <person name="Zhang Y."/>
            <person name="Williams S.A."/>
            <person name="Fraser-Liggett C."/>
            <person name="Slatko B."/>
            <person name="Blaxter M.L."/>
            <person name="Scott A.L."/>
        </authorList>
    </citation>
    <scope>NUCLEOTIDE SEQUENCE</scope>
    <source>
        <strain evidence="6">FR3</strain>
    </source>
</reference>
<keyword evidence="2 4" id="KW-0378">Hydrolase</keyword>
<evidence type="ECO:0000313" key="6">
    <source>
        <dbReference type="Proteomes" id="UP000006672"/>
    </source>
</evidence>
<dbReference type="Pfam" id="PF00481">
    <property type="entry name" value="PP2C"/>
    <property type="match status" value="1"/>
</dbReference>
<dbReference type="FunCoup" id="A0A7I4NNL0">
    <property type="interactions" value="2251"/>
</dbReference>
<dbReference type="InterPro" id="IPR001932">
    <property type="entry name" value="PPM-type_phosphatase-like_dom"/>
</dbReference>
<dbReference type="SMART" id="SM00332">
    <property type="entry name" value="PP2Cc"/>
    <property type="match status" value="1"/>
</dbReference>
<dbReference type="InterPro" id="IPR015655">
    <property type="entry name" value="PP2C"/>
</dbReference>
<dbReference type="Gene3D" id="3.60.40.10">
    <property type="entry name" value="PPM-type phosphatase domain"/>
    <property type="match status" value="1"/>
</dbReference>
<dbReference type="InParanoid" id="A0A7I4NNL0"/>
<organism evidence="6 7">
    <name type="scientific">Brugia malayi</name>
    <name type="common">Filarial nematode worm</name>
    <dbReference type="NCBI Taxonomy" id="6279"/>
    <lineage>
        <taxon>Eukaryota</taxon>
        <taxon>Metazoa</taxon>
        <taxon>Ecdysozoa</taxon>
        <taxon>Nematoda</taxon>
        <taxon>Chromadorea</taxon>
        <taxon>Rhabditida</taxon>
        <taxon>Spirurina</taxon>
        <taxon>Spiruromorpha</taxon>
        <taxon>Filarioidea</taxon>
        <taxon>Onchocercidae</taxon>
        <taxon>Brugia</taxon>
    </lineage>
</organism>
<dbReference type="CDD" id="cd00143">
    <property type="entry name" value="PP2Cc"/>
    <property type="match status" value="1"/>
</dbReference>
<dbReference type="SUPFAM" id="SSF81606">
    <property type="entry name" value="PP2C-like"/>
    <property type="match status" value="1"/>
</dbReference>